<name>A0AAI8VLJ1_9PEZI</name>
<reference evidence="2" key="1">
    <citation type="submission" date="2023-10" db="EMBL/GenBank/DDBJ databases">
        <authorList>
            <person name="Hackl T."/>
        </authorList>
    </citation>
    <scope>NUCLEOTIDE SEQUENCE</scope>
</reference>
<evidence type="ECO:0000313" key="2">
    <source>
        <dbReference type="EMBL" id="CAJ2507161.1"/>
    </source>
</evidence>
<comment type="caution">
    <text evidence="2">The sequence shown here is derived from an EMBL/GenBank/DDBJ whole genome shotgun (WGS) entry which is preliminary data.</text>
</comment>
<dbReference type="EMBL" id="CAUWAG010000010">
    <property type="protein sequence ID" value="CAJ2507161.1"/>
    <property type="molecule type" value="Genomic_DNA"/>
</dbReference>
<keyword evidence="3" id="KW-1185">Reference proteome</keyword>
<proteinExistence type="predicted"/>
<evidence type="ECO:0000256" key="1">
    <source>
        <dbReference type="SAM" id="SignalP"/>
    </source>
</evidence>
<keyword evidence="1" id="KW-0732">Signal</keyword>
<evidence type="ECO:0000313" key="3">
    <source>
        <dbReference type="Proteomes" id="UP001295740"/>
    </source>
</evidence>
<organism evidence="2 3">
    <name type="scientific">Anthostomella pinea</name>
    <dbReference type="NCBI Taxonomy" id="933095"/>
    <lineage>
        <taxon>Eukaryota</taxon>
        <taxon>Fungi</taxon>
        <taxon>Dikarya</taxon>
        <taxon>Ascomycota</taxon>
        <taxon>Pezizomycotina</taxon>
        <taxon>Sordariomycetes</taxon>
        <taxon>Xylariomycetidae</taxon>
        <taxon>Xylariales</taxon>
        <taxon>Xylariaceae</taxon>
        <taxon>Anthostomella</taxon>
    </lineage>
</organism>
<feature type="chain" id="PRO_5042545404" evidence="1">
    <location>
        <begin position="20"/>
        <end position="156"/>
    </location>
</feature>
<dbReference type="AlphaFoldDB" id="A0AAI8VLJ1"/>
<protein>
    <submittedName>
        <fullName evidence="2">Uu.00g083470.m01.CDS01</fullName>
    </submittedName>
</protein>
<accession>A0AAI8VLJ1</accession>
<feature type="signal peptide" evidence="1">
    <location>
        <begin position="1"/>
        <end position="19"/>
    </location>
</feature>
<sequence length="156" mass="15995">MKLHLLLLQLALFSGATFARRGYHEVAPAPPSSALAPVPLSTTITGPQPTGSVNGTGAPTGAGPGANCGLGYTYCGYMLSQQGHDFAPSDVSKAYCSGLGELCAGSKPKTDPDQAVYLCMDKQPSSIMLACACSGKCLNEAETKNIAHCDKPCVNA</sequence>
<gene>
    <name evidence="2" type="ORF">KHLLAP_LOCUS7629</name>
</gene>
<dbReference type="Proteomes" id="UP001295740">
    <property type="component" value="Unassembled WGS sequence"/>
</dbReference>